<organism evidence="1 2">
    <name type="scientific">Solidesulfovibrio aerotolerans</name>
    <dbReference type="NCBI Taxonomy" id="295255"/>
    <lineage>
        <taxon>Bacteria</taxon>
        <taxon>Pseudomonadati</taxon>
        <taxon>Thermodesulfobacteriota</taxon>
        <taxon>Desulfovibrionia</taxon>
        <taxon>Desulfovibrionales</taxon>
        <taxon>Desulfovibrionaceae</taxon>
        <taxon>Solidesulfovibrio</taxon>
    </lineage>
</organism>
<dbReference type="Proteomes" id="UP000482487">
    <property type="component" value="Unassembled WGS sequence"/>
</dbReference>
<reference evidence="1 2" key="1">
    <citation type="submission" date="2020-01" db="EMBL/GenBank/DDBJ databases">
        <title>Genome sequence of Desulfovibrio aerotolerans DSM 16695(T).</title>
        <authorList>
            <person name="Karnachuk O."/>
            <person name="Avakyan M."/>
            <person name="Mardanov A."/>
            <person name="Kadnikov V."/>
            <person name="Ravin N."/>
        </authorList>
    </citation>
    <scope>NUCLEOTIDE SEQUENCE [LARGE SCALE GENOMIC DNA]</scope>
    <source>
        <strain evidence="1 2">DSM 16695</strain>
    </source>
</reference>
<dbReference type="EMBL" id="WVUD01000013">
    <property type="protein sequence ID" value="MYL83310.1"/>
    <property type="molecule type" value="Genomic_DNA"/>
</dbReference>
<evidence type="ECO:0000313" key="1">
    <source>
        <dbReference type="EMBL" id="MYL83310.1"/>
    </source>
</evidence>
<accession>A0A7C9MFA7</accession>
<dbReference type="AlphaFoldDB" id="A0A7C9MFA7"/>
<evidence type="ECO:0000313" key="2">
    <source>
        <dbReference type="Proteomes" id="UP000482487"/>
    </source>
</evidence>
<sequence>MKSPNTAAATSSLPILDIHCPEHVAQIGEAYARERHTVLTALHRLESMGYADSRQRERTVLATMEPLPGHALMERAPREVLKLRAALFLVSCHEHRRN</sequence>
<keyword evidence="2" id="KW-1185">Reference proteome</keyword>
<comment type="caution">
    <text evidence="1">The sequence shown here is derived from an EMBL/GenBank/DDBJ whole genome shotgun (WGS) entry which is preliminary data.</text>
</comment>
<gene>
    <name evidence="1" type="ORF">GTA51_09245</name>
</gene>
<dbReference type="OrthoDB" id="5456492at2"/>
<protein>
    <submittedName>
        <fullName evidence="1">Uncharacterized protein</fullName>
    </submittedName>
</protein>
<name>A0A7C9MFA7_9BACT</name>
<proteinExistence type="predicted"/>
<dbReference type="RefSeq" id="WP_160960487.1">
    <property type="nucleotide sequence ID" value="NZ_WVUD01000013.1"/>
</dbReference>